<dbReference type="Proteomes" id="UP000563898">
    <property type="component" value="Unassembled WGS sequence"/>
</dbReference>
<protein>
    <submittedName>
        <fullName evidence="1">Uncharacterized protein</fullName>
    </submittedName>
</protein>
<organism evidence="1 2">
    <name type="scientific">Gordonia polyisoprenivorans</name>
    <dbReference type="NCBI Taxonomy" id="84595"/>
    <lineage>
        <taxon>Bacteria</taxon>
        <taxon>Bacillati</taxon>
        <taxon>Actinomycetota</taxon>
        <taxon>Actinomycetes</taxon>
        <taxon>Mycobacteriales</taxon>
        <taxon>Gordoniaceae</taxon>
        <taxon>Gordonia</taxon>
    </lineage>
</organism>
<comment type="caution">
    <text evidence="1">The sequence shown here is derived from an EMBL/GenBank/DDBJ whole genome shotgun (WGS) entry which is preliminary data.</text>
</comment>
<evidence type="ECO:0000313" key="1">
    <source>
        <dbReference type="EMBL" id="NKY05143.1"/>
    </source>
</evidence>
<sequence>MPTHVGAGAAPALRMTLLRRLGSPVIANTNGTSEFGIASILAGPDFALGSPRLATAG</sequence>
<dbReference type="AlphaFoldDB" id="A0A846WWX5"/>
<dbReference type="EMBL" id="JAAXPC010000029">
    <property type="protein sequence ID" value="NKY05143.1"/>
    <property type="molecule type" value="Genomic_DNA"/>
</dbReference>
<evidence type="ECO:0000313" key="2">
    <source>
        <dbReference type="Proteomes" id="UP000563898"/>
    </source>
</evidence>
<accession>A0A846WWX5</accession>
<dbReference type="RefSeq" id="WP_020171261.1">
    <property type="nucleotide sequence ID" value="NZ_CP085887.1"/>
</dbReference>
<reference evidence="1 2" key="1">
    <citation type="submission" date="2020-04" db="EMBL/GenBank/DDBJ databases">
        <title>MicrobeNet Type strains.</title>
        <authorList>
            <person name="Nicholson A.C."/>
        </authorList>
    </citation>
    <scope>NUCLEOTIDE SEQUENCE [LARGE SCALE GENOMIC DNA]</scope>
    <source>
        <strain evidence="1 2">ATCC BAA-14</strain>
    </source>
</reference>
<proteinExistence type="predicted"/>
<gene>
    <name evidence="1" type="ORF">HGA05_26655</name>
</gene>
<name>A0A846WWX5_9ACTN</name>